<sequence>MLTFNDILEFLKKAGTYYLATDDAGQPRVRPFGTINLFEGALYIQTGKKKSVSMQIHKNPKIEICAYLDGKWLRIAATAVEDDRRDARKSMLDAYPDLRAMYDEDDGNTEVFRLQDATAILSSFTAPDETLTF</sequence>
<evidence type="ECO:0000313" key="2">
    <source>
        <dbReference type="EMBL" id="MBO8436606.1"/>
    </source>
</evidence>
<dbReference type="AlphaFoldDB" id="A0A9D9E1S6"/>
<dbReference type="SUPFAM" id="SSF50475">
    <property type="entry name" value="FMN-binding split barrel"/>
    <property type="match status" value="1"/>
</dbReference>
<protein>
    <submittedName>
        <fullName evidence="2">Pyridoxamine 5'-phosphate oxidase family protein</fullName>
    </submittedName>
</protein>
<name>A0A9D9E1S6_9SPIO</name>
<proteinExistence type="predicted"/>
<dbReference type="Pfam" id="PF01243">
    <property type="entry name" value="PNPOx_N"/>
    <property type="match status" value="1"/>
</dbReference>
<dbReference type="InterPro" id="IPR011576">
    <property type="entry name" value="Pyridox_Oxase_N"/>
</dbReference>
<evidence type="ECO:0000259" key="1">
    <source>
        <dbReference type="Pfam" id="PF01243"/>
    </source>
</evidence>
<reference evidence="2" key="2">
    <citation type="journal article" date="2021" name="PeerJ">
        <title>Extensive microbial diversity within the chicken gut microbiome revealed by metagenomics and culture.</title>
        <authorList>
            <person name="Gilroy R."/>
            <person name="Ravi A."/>
            <person name="Getino M."/>
            <person name="Pursley I."/>
            <person name="Horton D.L."/>
            <person name="Alikhan N.F."/>
            <person name="Baker D."/>
            <person name="Gharbi K."/>
            <person name="Hall N."/>
            <person name="Watson M."/>
            <person name="Adriaenssens E.M."/>
            <person name="Foster-Nyarko E."/>
            <person name="Jarju S."/>
            <person name="Secka A."/>
            <person name="Antonio M."/>
            <person name="Oren A."/>
            <person name="Chaudhuri R.R."/>
            <person name="La Ragione R."/>
            <person name="Hildebrand F."/>
            <person name="Pallen M.J."/>
        </authorList>
    </citation>
    <scope>NUCLEOTIDE SEQUENCE</scope>
    <source>
        <strain evidence="2">7293</strain>
    </source>
</reference>
<dbReference type="Proteomes" id="UP000823615">
    <property type="component" value="Unassembled WGS sequence"/>
</dbReference>
<gene>
    <name evidence="2" type="ORF">IAA97_06475</name>
</gene>
<reference evidence="2" key="1">
    <citation type="submission" date="2020-10" db="EMBL/GenBank/DDBJ databases">
        <authorList>
            <person name="Gilroy R."/>
        </authorList>
    </citation>
    <scope>NUCLEOTIDE SEQUENCE</scope>
    <source>
        <strain evidence="2">7293</strain>
    </source>
</reference>
<dbReference type="EMBL" id="JADIMT010000072">
    <property type="protein sequence ID" value="MBO8436606.1"/>
    <property type="molecule type" value="Genomic_DNA"/>
</dbReference>
<feature type="domain" description="Pyridoxamine 5'-phosphate oxidase N-terminal" evidence="1">
    <location>
        <begin position="7"/>
        <end position="94"/>
    </location>
</feature>
<comment type="caution">
    <text evidence="2">The sequence shown here is derived from an EMBL/GenBank/DDBJ whole genome shotgun (WGS) entry which is preliminary data.</text>
</comment>
<organism evidence="2 3">
    <name type="scientific">Candidatus Ornithospirochaeta stercoripullorum</name>
    <dbReference type="NCBI Taxonomy" id="2840899"/>
    <lineage>
        <taxon>Bacteria</taxon>
        <taxon>Pseudomonadati</taxon>
        <taxon>Spirochaetota</taxon>
        <taxon>Spirochaetia</taxon>
        <taxon>Spirochaetales</taxon>
        <taxon>Spirochaetaceae</taxon>
        <taxon>Spirochaetaceae incertae sedis</taxon>
        <taxon>Candidatus Ornithospirochaeta</taxon>
    </lineage>
</organism>
<evidence type="ECO:0000313" key="3">
    <source>
        <dbReference type="Proteomes" id="UP000823615"/>
    </source>
</evidence>
<accession>A0A9D9E1S6</accession>
<dbReference type="InterPro" id="IPR012349">
    <property type="entry name" value="Split_barrel_FMN-bd"/>
</dbReference>
<dbReference type="Gene3D" id="2.30.110.10">
    <property type="entry name" value="Electron Transport, Fmn-binding Protein, Chain A"/>
    <property type="match status" value="1"/>
</dbReference>